<protein>
    <submittedName>
        <fullName evidence="3">Uncharacterized protein</fullName>
    </submittedName>
</protein>
<accession>A0A914EE82</accession>
<feature type="region of interest" description="Disordered" evidence="1">
    <location>
        <begin position="22"/>
        <end position="63"/>
    </location>
</feature>
<proteinExistence type="predicted"/>
<dbReference type="WBParaSite" id="ACRNAN_scaffold721.g22332.t1">
    <property type="protein sequence ID" value="ACRNAN_scaffold721.g22332.t1"/>
    <property type="gene ID" value="ACRNAN_scaffold721.g22332"/>
</dbReference>
<evidence type="ECO:0000256" key="1">
    <source>
        <dbReference type="SAM" id="MobiDB-lite"/>
    </source>
</evidence>
<dbReference type="AlphaFoldDB" id="A0A914EE82"/>
<dbReference type="Proteomes" id="UP000887540">
    <property type="component" value="Unplaced"/>
</dbReference>
<feature type="compositionally biased region" description="Polar residues" evidence="1">
    <location>
        <begin position="22"/>
        <end position="42"/>
    </location>
</feature>
<feature type="compositionally biased region" description="Basic and acidic residues" evidence="1">
    <location>
        <begin position="44"/>
        <end position="63"/>
    </location>
</feature>
<sequence>MQENLPTRHNCMAKPDFFTSKTSHNQCGEEINSTNFSDSLPNLQKREDGNGDFQKPSEDHLSPEMKQKLARDLLRTLTILKAREKFRSAIS</sequence>
<evidence type="ECO:0000313" key="2">
    <source>
        <dbReference type="Proteomes" id="UP000887540"/>
    </source>
</evidence>
<organism evidence="2 3">
    <name type="scientific">Acrobeloides nanus</name>
    <dbReference type="NCBI Taxonomy" id="290746"/>
    <lineage>
        <taxon>Eukaryota</taxon>
        <taxon>Metazoa</taxon>
        <taxon>Ecdysozoa</taxon>
        <taxon>Nematoda</taxon>
        <taxon>Chromadorea</taxon>
        <taxon>Rhabditida</taxon>
        <taxon>Tylenchina</taxon>
        <taxon>Cephalobomorpha</taxon>
        <taxon>Cephaloboidea</taxon>
        <taxon>Cephalobidae</taxon>
        <taxon>Acrobeloides</taxon>
    </lineage>
</organism>
<evidence type="ECO:0000313" key="3">
    <source>
        <dbReference type="WBParaSite" id="ACRNAN_scaffold721.g22332.t1"/>
    </source>
</evidence>
<reference evidence="3" key="1">
    <citation type="submission" date="2022-11" db="UniProtKB">
        <authorList>
            <consortium name="WormBaseParasite"/>
        </authorList>
    </citation>
    <scope>IDENTIFICATION</scope>
</reference>
<keyword evidence="2" id="KW-1185">Reference proteome</keyword>
<name>A0A914EE82_9BILA</name>